<dbReference type="PANTHER" id="PTHR33403:SF31">
    <property type="entry name" value="PROTEIN SPIRAL1-LIKE 1"/>
    <property type="match status" value="1"/>
</dbReference>
<dbReference type="EMBL" id="VEPZ02001150">
    <property type="protein sequence ID" value="KAE8690954.1"/>
    <property type="molecule type" value="Genomic_DNA"/>
</dbReference>
<evidence type="ECO:0000256" key="1">
    <source>
        <dbReference type="ARBA" id="ARBA00009656"/>
    </source>
</evidence>
<reference evidence="3" key="1">
    <citation type="submission" date="2019-09" db="EMBL/GenBank/DDBJ databases">
        <title>Draft genome information of white flower Hibiscus syriacus.</title>
        <authorList>
            <person name="Kim Y.-M."/>
        </authorList>
    </citation>
    <scope>NUCLEOTIDE SEQUENCE [LARGE SCALE GENOMIC DNA]</scope>
    <source>
        <strain evidence="3">YM2019G1</strain>
    </source>
</reference>
<organism evidence="3 4">
    <name type="scientific">Hibiscus syriacus</name>
    <name type="common">Rose of Sharon</name>
    <dbReference type="NCBI Taxonomy" id="106335"/>
    <lineage>
        <taxon>Eukaryota</taxon>
        <taxon>Viridiplantae</taxon>
        <taxon>Streptophyta</taxon>
        <taxon>Embryophyta</taxon>
        <taxon>Tracheophyta</taxon>
        <taxon>Spermatophyta</taxon>
        <taxon>Magnoliopsida</taxon>
        <taxon>eudicotyledons</taxon>
        <taxon>Gunneridae</taxon>
        <taxon>Pentapetalae</taxon>
        <taxon>rosids</taxon>
        <taxon>malvids</taxon>
        <taxon>Malvales</taxon>
        <taxon>Malvaceae</taxon>
        <taxon>Malvoideae</taxon>
        <taxon>Hibiscus</taxon>
    </lineage>
</organism>
<dbReference type="GO" id="GO:0043622">
    <property type="term" value="P:cortical microtubule organization"/>
    <property type="evidence" value="ECO:0007669"/>
    <property type="project" value="InterPro"/>
</dbReference>
<dbReference type="PANTHER" id="PTHR33403">
    <property type="entry name" value="SPR1"/>
    <property type="match status" value="1"/>
</dbReference>
<dbReference type="GO" id="GO:0010005">
    <property type="term" value="C:cortical microtubule, transverse to long axis"/>
    <property type="evidence" value="ECO:0007669"/>
    <property type="project" value="TreeGrafter"/>
</dbReference>
<evidence type="ECO:0000256" key="2">
    <source>
        <dbReference type="ARBA" id="ARBA00022701"/>
    </source>
</evidence>
<comment type="similarity">
    <text evidence="1">Belongs to the SPIRAL1 family.</text>
</comment>
<gene>
    <name evidence="3" type="ORF">F3Y22_tig00110893pilonHSYRG00789</name>
</gene>
<name>A0A6A2ZG03_HIBSY</name>
<evidence type="ECO:0000313" key="4">
    <source>
        <dbReference type="Proteomes" id="UP000436088"/>
    </source>
</evidence>
<protein>
    <submittedName>
        <fullName evidence="3">Protein SPIRAL1-like 2</fullName>
    </submittedName>
</protein>
<dbReference type="AlphaFoldDB" id="A0A6A2ZG03"/>
<evidence type="ECO:0000313" key="3">
    <source>
        <dbReference type="EMBL" id="KAE8690954.1"/>
    </source>
</evidence>
<keyword evidence="2" id="KW-0493">Microtubule</keyword>
<dbReference type="Proteomes" id="UP000436088">
    <property type="component" value="Unassembled WGS sequence"/>
</dbReference>
<accession>A0A6A2ZG03</accession>
<proteinExistence type="inferred from homology"/>
<comment type="caution">
    <text evidence="3">The sequence shown here is derived from an EMBL/GenBank/DDBJ whole genome shotgun (WGS) entry which is preliminary data.</text>
</comment>
<keyword evidence="4" id="KW-1185">Reference proteome</keyword>
<sequence>MDFTLLLCAACFLPALVSWKRWVVELAVVVGRAHWAICLGVEKLKQATNKSQAAQAEAPAAPKPARAPEPVDIAKQVPAGINSASANYHMRADGQNTGNFITDRPSTKVLLPLEVDPLWTTSSVGYLEVVNEIVG</sequence>
<dbReference type="InterPro" id="IPR039613">
    <property type="entry name" value="SPR1/2/3/4/5"/>
</dbReference>